<dbReference type="Proteomes" id="UP000682111">
    <property type="component" value="Unassembled WGS sequence"/>
</dbReference>
<evidence type="ECO:0000313" key="1">
    <source>
        <dbReference type="EMBL" id="GIN60533.1"/>
    </source>
</evidence>
<organism evidence="1 2">
    <name type="scientific">Robertmurraya siralis</name>
    <dbReference type="NCBI Taxonomy" id="77777"/>
    <lineage>
        <taxon>Bacteria</taxon>
        <taxon>Bacillati</taxon>
        <taxon>Bacillota</taxon>
        <taxon>Bacilli</taxon>
        <taxon>Bacillales</taxon>
        <taxon>Bacillaceae</taxon>
        <taxon>Robertmurraya</taxon>
    </lineage>
</organism>
<proteinExistence type="predicted"/>
<dbReference type="EMBL" id="BORC01000001">
    <property type="protein sequence ID" value="GIN60533.1"/>
    <property type="molecule type" value="Genomic_DNA"/>
</dbReference>
<dbReference type="AlphaFoldDB" id="A0A919WEW6"/>
<dbReference type="InterPro" id="IPR010064">
    <property type="entry name" value="HK97-gp10_tail"/>
</dbReference>
<comment type="caution">
    <text evidence="1">The sequence shown here is derived from an EMBL/GenBank/DDBJ whole genome shotgun (WGS) entry which is preliminary data.</text>
</comment>
<gene>
    <name evidence="1" type="ORF">J27TS8_05260</name>
</gene>
<protein>
    <recommendedName>
        <fullName evidence="3">Phage protein, HK97 gp10 family</fullName>
    </recommendedName>
</protein>
<keyword evidence="2" id="KW-1185">Reference proteome</keyword>
<dbReference type="Pfam" id="PF04883">
    <property type="entry name" value="HK97-gp10_like"/>
    <property type="match status" value="1"/>
</dbReference>
<accession>A0A919WEW6</accession>
<name>A0A919WEW6_9BACI</name>
<evidence type="ECO:0000313" key="2">
    <source>
        <dbReference type="Proteomes" id="UP000682111"/>
    </source>
</evidence>
<reference evidence="1" key="1">
    <citation type="submission" date="2021-03" db="EMBL/GenBank/DDBJ databases">
        <title>Antimicrobial resistance genes in bacteria isolated from Japanese honey, and their potential for conferring macrolide and lincosamide resistance in the American foulbrood pathogen Paenibacillus larvae.</title>
        <authorList>
            <person name="Okamoto M."/>
            <person name="Kumagai M."/>
            <person name="Kanamori H."/>
            <person name="Takamatsu D."/>
        </authorList>
    </citation>
    <scope>NUCLEOTIDE SEQUENCE</scope>
    <source>
        <strain evidence="1">J27TS8</strain>
    </source>
</reference>
<dbReference type="NCBIfam" id="TIGR01725">
    <property type="entry name" value="phge_HK97_gp10"/>
    <property type="match status" value="1"/>
</dbReference>
<evidence type="ECO:0008006" key="3">
    <source>
        <dbReference type="Google" id="ProtNLM"/>
    </source>
</evidence>
<sequence>MSIRLEGMEHLMSQLNQIGVQLNTEAKNKALMAGVDLMYQKVVENVPKRTRNLEKNIQKSDKVQHDEVSVWVDGQGKGFYGYFLEIGRKAGVATRGKNKGYRYPAMAARPFMGPAYEYNIGNVTDKMGEVIRRELGL</sequence>
<dbReference type="RefSeq" id="WP_095306760.1">
    <property type="nucleotide sequence ID" value="NZ_BORC01000001.1"/>
</dbReference>